<comment type="caution">
    <text evidence="1">The sequence shown here is derived from an EMBL/GenBank/DDBJ whole genome shotgun (WGS) entry which is preliminary data.</text>
</comment>
<organism evidence="1">
    <name type="scientific">marine sediment metagenome</name>
    <dbReference type="NCBI Taxonomy" id="412755"/>
    <lineage>
        <taxon>unclassified sequences</taxon>
        <taxon>metagenomes</taxon>
        <taxon>ecological metagenomes</taxon>
    </lineage>
</organism>
<dbReference type="EMBL" id="LAZR01007983">
    <property type="protein sequence ID" value="KKM81675.1"/>
    <property type="molecule type" value="Genomic_DNA"/>
</dbReference>
<name>A0A0F9MYK3_9ZZZZ</name>
<evidence type="ECO:0000313" key="1">
    <source>
        <dbReference type="EMBL" id="KKM81675.1"/>
    </source>
</evidence>
<dbReference type="AlphaFoldDB" id="A0A0F9MYK3"/>
<feature type="non-terminal residue" evidence="1">
    <location>
        <position position="1"/>
    </location>
</feature>
<proteinExistence type="predicted"/>
<reference evidence="1" key="1">
    <citation type="journal article" date="2015" name="Nature">
        <title>Complex archaea that bridge the gap between prokaryotes and eukaryotes.</title>
        <authorList>
            <person name="Spang A."/>
            <person name="Saw J.H."/>
            <person name="Jorgensen S.L."/>
            <person name="Zaremba-Niedzwiedzka K."/>
            <person name="Martijn J."/>
            <person name="Lind A.E."/>
            <person name="van Eijk R."/>
            <person name="Schleper C."/>
            <person name="Guy L."/>
            <person name="Ettema T.J."/>
        </authorList>
    </citation>
    <scope>NUCLEOTIDE SEQUENCE</scope>
</reference>
<gene>
    <name evidence="1" type="ORF">LCGC14_1327310</name>
</gene>
<sequence>PRFAASRFESIYRKKNILTGARPVQKLAMRQAVTTTSAWLGLAALIKMGVDAGILDDVEFELNPLSSDFLKARFGDTRIDFGAGYGQVFRLIAQTILRRRKNLSSGNIVKVQQLGPISQFVRFKLAPVPSAIASVHKGKTPSQRPATAVEIVKGLTVPISFQNLIEVVMEHGAAGLGLLPFEVHGLGTSVHDFNPDEFKKGDNLNRVYERLWLTVRRGNKEGTKEAARVLKRLGRTIENVKASFKKRKMEGSIPVEIRRAMGP</sequence>
<protein>
    <submittedName>
        <fullName evidence="1">Uncharacterized protein</fullName>
    </submittedName>
</protein>
<accession>A0A0F9MYK3</accession>